<dbReference type="SUPFAM" id="SSF56300">
    <property type="entry name" value="Metallo-dependent phosphatases"/>
    <property type="match status" value="1"/>
</dbReference>
<dbReference type="InterPro" id="IPR029052">
    <property type="entry name" value="Metallo-depent_PP-like"/>
</dbReference>
<evidence type="ECO:0000259" key="1">
    <source>
        <dbReference type="Pfam" id="PF00149"/>
    </source>
</evidence>
<name>A0ABY7WEJ4_9SPHI</name>
<dbReference type="PANTHER" id="PTHR31302:SF0">
    <property type="entry name" value="TRANSMEMBRANE PROTEIN WITH METALLOPHOSPHOESTERASE DOMAIN"/>
    <property type="match status" value="1"/>
</dbReference>
<protein>
    <submittedName>
        <fullName evidence="2">Metallophosphoesterase</fullName>
    </submittedName>
</protein>
<reference evidence="2 3" key="1">
    <citation type="submission" date="2023-02" db="EMBL/GenBank/DDBJ databases">
        <title>Genome sequence of Sphingobacterium sp. KACC 22765.</title>
        <authorList>
            <person name="Kim S."/>
            <person name="Heo J."/>
            <person name="Kwon S.-W."/>
        </authorList>
    </citation>
    <scope>NUCLEOTIDE SEQUENCE [LARGE SCALE GENOMIC DNA]</scope>
    <source>
        <strain evidence="2 3">KACC 22765</strain>
    </source>
</reference>
<dbReference type="EMBL" id="CP117880">
    <property type="protein sequence ID" value="WDF66941.1"/>
    <property type="molecule type" value="Genomic_DNA"/>
</dbReference>
<gene>
    <name evidence="2" type="ORF">PQ465_11550</name>
</gene>
<evidence type="ECO:0000313" key="3">
    <source>
        <dbReference type="Proteomes" id="UP001221558"/>
    </source>
</evidence>
<dbReference type="Pfam" id="PF00149">
    <property type="entry name" value="Metallophos"/>
    <property type="match status" value="1"/>
</dbReference>
<dbReference type="RefSeq" id="WP_274265681.1">
    <property type="nucleotide sequence ID" value="NZ_CP117880.1"/>
</dbReference>
<feature type="domain" description="Calcineurin-like phosphoesterase" evidence="1">
    <location>
        <begin position="30"/>
        <end position="200"/>
    </location>
</feature>
<dbReference type="InterPro" id="IPR004843">
    <property type="entry name" value="Calcineurin-like_PHP"/>
</dbReference>
<evidence type="ECO:0000313" key="2">
    <source>
        <dbReference type="EMBL" id="WDF66941.1"/>
    </source>
</evidence>
<dbReference type="PANTHER" id="PTHR31302">
    <property type="entry name" value="TRANSMEMBRANE PROTEIN WITH METALLOPHOSPHOESTERASE DOMAIN-RELATED"/>
    <property type="match status" value="1"/>
</dbReference>
<dbReference type="Proteomes" id="UP001221558">
    <property type="component" value="Chromosome"/>
</dbReference>
<dbReference type="Gene3D" id="3.60.21.10">
    <property type="match status" value="1"/>
</dbReference>
<sequence length="258" mass="29148">MLSIYGVWNAYTIQVKELTIPVVGLKREIRAVHITDAHLGNFRGKDEVEKIVRKIKELHPEIVFNTGDMFDSKSHFTDGNDVLEAFRSLNAPHYFVYGNHDEQVGIEEVIKQMKSANAIVLQNEISFFGELQIIGLNNMLADRHTFDIHSTAASETIADVMHELEIKQDAPTIVLHHRPDGVKYMQQKDVDLLLAGHTHGGQLFPFTFIAKLMFGYNNGLYRNGTMQIYVSEGTGTIFTPIRLGTKSELTLLKLIPKI</sequence>
<accession>A0ABY7WEJ4</accession>
<keyword evidence="3" id="KW-1185">Reference proteome</keyword>
<dbReference type="CDD" id="cd07385">
    <property type="entry name" value="MPP_YkuE_C"/>
    <property type="match status" value="1"/>
</dbReference>
<organism evidence="2 3">
    <name type="scientific">Sphingobacterium oryzagri</name>
    <dbReference type="NCBI Taxonomy" id="3025669"/>
    <lineage>
        <taxon>Bacteria</taxon>
        <taxon>Pseudomonadati</taxon>
        <taxon>Bacteroidota</taxon>
        <taxon>Sphingobacteriia</taxon>
        <taxon>Sphingobacteriales</taxon>
        <taxon>Sphingobacteriaceae</taxon>
        <taxon>Sphingobacterium</taxon>
    </lineage>
</organism>
<proteinExistence type="predicted"/>
<dbReference type="InterPro" id="IPR051158">
    <property type="entry name" value="Metallophosphoesterase_sf"/>
</dbReference>